<dbReference type="Gene3D" id="3.40.1350.10">
    <property type="match status" value="1"/>
</dbReference>
<dbReference type="PANTHER" id="PTHR34039">
    <property type="entry name" value="UPF0102 PROTEIN YRAN"/>
    <property type="match status" value="1"/>
</dbReference>
<dbReference type="InterPro" id="IPR003509">
    <property type="entry name" value="UPF0102_YraN-like"/>
</dbReference>
<evidence type="ECO:0000313" key="4">
    <source>
        <dbReference type="Proteomes" id="UP000323142"/>
    </source>
</evidence>
<dbReference type="SUPFAM" id="SSF52980">
    <property type="entry name" value="Restriction endonuclease-like"/>
    <property type="match status" value="1"/>
</dbReference>
<evidence type="ECO:0000313" key="3">
    <source>
        <dbReference type="EMBL" id="KAA2235696.1"/>
    </source>
</evidence>
<evidence type="ECO:0000256" key="2">
    <source>
        <dbReference type="HAMAP-Rule" id="MF_00048"/>
    </source>
</evidence>
<dbReference type="PANTHER" id="PTHR34039:SF1">
    <property type="entry name" value="UPF0102 PROTEIN YRAN"/>
    <property type="match status" value="1"/>
</dbReference>
<dbReference type="InterPro" id="IPR011856">
    <property type="entry name" value="tRNA_endonuc-like_dom_sf"/>
</dbReference>
<dbReference type="NCBIfam" id="NF009151">
    <property type="entry name" value="PRK12497.1-5"/>
    <property type="match status" value="1"/>
</dbReference>
<reference evidence="3 4" key="1">
    <citation type="submission" date="2019-09" db="EMBL/GenBank/DDBJ databases">
        <title>Salinarimonas rosea gen. nov., sp. nov., a new member of the a-2 subgroup of the Proteobacteria.</title>
        <authorList>
            <person name="Liu J."/>
        </authorList>
    </citation>
    <scope>NUCLEOTIDE SEQUENCE [LARGE SCALE GENOMIC DNA]</scope>
    <source>
        <strain evidence="3 4">BN140002</strain>
    </source>
</reference>
<accession>A0A5B2VA65</accession>
<organism evidence="3 4">
    <name type="scientific">Salinarimonas soli</name>
    <dbReference type="NCBI Taxonomy" id="1638099"/>
    <lineage>
        <taxon>Bacteria</taxon>
        <taxon>Pseudomonadati</taxon>
        <taxon>Pseudomonadota</taxon>
        <taxon>Alphaproteobacteria</taxon>
        <taxon>Hyphomicrobiales</taxon>
        <taxon>Salinarimonadaceae</taxon>
        <taxon>Salinarimonas</taxon>
    </lineage>
</organism>
<gene>
    <name evidence="3" type="ORF">F0L46_17850</name>
</gene>
<proteinExistence type="inferred from homology"/>
<dbReference type="OrthoDB" id="9812968at2"/>
<dbReference type="Proteomes" id="UP000323142">
    <property type="component" value="Unassembled WGS sequence"/>
</dbReference>
<dbReference type="GO" id="GO:0003676">
    <property type="term" value="F:nucleic acid binding"/>
    <property type="evidence" value="ECO:0007669"/>
    <property type="project" value="InterPro"/>
</dbReference>
<dbReference type="RefSeq" id="WP_149820037.1">
    <property type="nucleotide sequence ID" value="NZ_VUOA01000033.1"/>
</dbReference>
<dbReference type="Pfam" id="PF02021">
    <property type="entry name" value="UPF0102"/>
    <property type="match status" value="1"/>
</dbReference>
<protein>
    <recommendedName>
        <fullName evidence="2">UPF0102 protein F0L46_17850</fullName>
    </recommendedName>
</protein>
<keyword evidence="4" id="KW-1185">Reference proteome</keyword>
<dbReference type="AlphaFoldDB" id="A0A5B2VA65"/>
<dbReference type="NCBIfam" id="NF011272">
    <property type="entry name" value="PRK14679.1"/>
    <property type="match status" value="1"/>
</dbReference>
<comment type="similarity">
    <text evidence="1 2">Belongs to the UPF0102 family.</text>
</comment>
<sequence length="126" mass="13906">MIARSPQQRRAAHRRGHAAETLALVALMVKGYRPLARRFKAAGGEIDLVMRRGGLVAFVEVKARADLEAALLSIDATKRERFSRAVRAWIARHPGAAGLSYRADAVLVAPRRWPRHVPGAFELTGF</sequence>
<dbReference type="HAMAP" id="MF_00048">
    <property type="entry name" value="UPF0102"/>
    <property type="match status" value="1"/>
</dbReference>
<dbReference type="InterPro" id="IPR011335">
    <property type="entry name" value="Restrct_endonuc-II-like"/>
</dbReference>
<name>A0A5B2VA65_9HYPH</name>
<reference evidence="3 4" key="2">
    <citation type="submission" date="2019-09" db="EMBL/GenBank/DDBJ databases">
        <authorList>
            <person name="Jin C."/>
        </authorList>
    </citation>
    <scope>NUCLEOTIDE SEQUENCE [LARGE SCALE GENOMIC DNA]</scope>
    <source>
        <strain evidence="3 4">BN140002</strain>
    </source>
</reference>
<dbReference type="EMBL" id="VUOA01000033">
    <property type="protein sequence ID" value="KAA2235696.1"/>
    <property type="molecule type" value="Genomic_DNA"/>
</dbReference>
<evidence type="ECO:0000256" key="1">
    <source>
        <dbReference type="ARBA" id="ARBA00006738"/>
    </source>
</evidence>
<comment type="caution">
    <text evidence="3">The sequence shown here is derived from an EMBL/GenBank/DDBJ whole genome shotgun (WGS) entry which is preliminary data.</text>
</comment>